<dbReference type="Pfam" id="PF13927">
    <property type="entry name" value="Ig_3"/>
    <property type="match status" value="1"/>
</dbReference>
<dbReference type="InterPro" id="IPR050605">
    <property type="entry name" value="Olfactomedin-like_domain"/>
</dbReference>
<evidence type="ECO:0000256" key="9">
    <source>
        <dbReference type="ARBA" id="ARBA00023180"/>
    </source>
</evidence>
<dbReference type="InterPro" id="IPR003599">
    <property type="entry name" value="Ig_sub"/>
</dbReference>
<dbReference type="GO" id="GO:0005615">
    <property type="term" value="C:extracellular space"/>
    <property type="evidence" value="ECO:0007669"/>
    <property type="project" value="TreeGrafter"/>
</dbReference>
<dbReference type="VEuPathDB" id="VectorBase:ADAC009147"/>
<keyword evidence="4" id="KW-0964">Secreted</keyword>
<dbReference type="InterPro" id="IPR008160">
    <property type="entry name" value="Collagen"/>
</dbReference>
<sequence length="1059" mass="116903">MAPEKHVQAAPHARSRYSPPPPAARRSSGRKSTKNADLPSTSGEDDLPAPTPYHGPIAAPPTAAPPFEEPRVIKSKVKSTSNQHGQQGHTTMSPMVVAPDVKPRELALRANVRTLYALLGVLLVGMFVLSAALLAYVDRRLAPIGTVDVDGVRPVRVDEMRRQVEQIISNYWQHNIDKFSQDLLAHVRRSDDVEVPAWRIASVRKPNFVPLFGAGTWEQQTVKQPPKLQQQQQNHTRVQNERKQPFRDEVVAKGVAGRIKRDLSLFDDNLVPDQEGPNVEFFNPKLRSELEKKDAEIIKKTGHKGAAPGGDSWVWLTSYSRIPFDAITGFCRATKEYCPPGPPGLPGIPGPKGNRGDPGLPGPAGVDGREGKPGPRGPKGEIGYPGNPGLDGRDGVPGEPGLDGVPGRAGADGIPGKDGKDGTPGIDGRNGIDGKDGFPGPMGPQGPPGLPGPRGIHGPKGKQGRPGTNGTPGTPGINAWKVKVNDTFSNELLVPPSIAGAGTIEALRPIVVHEGTHLRLRCAATGTPKPHVEWRRADGKTISNGAWEATSMAGHTLNITKINRVHMGAYQCLADNGISPPANQTFNIEVHFAPLIRVRNQMAYAVNGSTVTFVCEVEAFPEAIKYWERFPGGRLLENGDKFQMETLFDGYKSVMRLNITNIRPSDFGEYHCVAKNELGMTEAEFHLMEHSPFIIRPPGSTDISVYGTKPPEKESYEDICGPPTTCPECPDPRDFKCKDTIVSLYDLVGNLEIKPIGNISYTGLPNRTTDCVLYAVGKPVYHKYTEQMYGAWLKDPAARNDALEKKVWATRENDTNRLFEFANKTTYRNNVATKTYRLERPFRGNAHVVYNGSFYYNERNSPRIIKYDLNVERQTAMNELEGATTNGSNFLYTTEINYMDFNVDDNGLWVIYGTPDSNNTMVVKLNENNLTVQYGWNISVNHHKVGEMFIVCGVLYAIDSVTERNTKIRLALDLYHSKLLDVSLAFTNPFRKTTTVGYNFKNKELYTWDRGNQLTYPIRYHEIGYNTTATEKADDGLSPQMQTGYDIFNDHDAETEDVR</sequence>
<evidence type="ECO:0000256" key="6">
    <source>
        <dbReference type="ARBA" id="ARBA00022737"/>
    </source>
</evidence>
<evidence type="ECO:0000313" key="16">
    <source>
        <dbReference type="EMBL" id="ETN59248.1"/>
    </source>
</evidence>
<dbReference type="VEuPathDB" id="VectorBase:ADAR2_008887"/>
<dbReference type="Proteomes" id="UP000000673">
    <property type="component" value="Unassembled WGS sequence"/>
</dbReference>
<evidence type="ECO:0000256" key="1">
    <source>
        <dbReference type="ARBA" id="ARBA00004236"/>
    </source>
</evidence>
<dbReference type="PROSITE" id="PS50835">
    <property type="entry name" value="IG_LIKE"/>
    <property type="match status" value="2"/>
</dbReference>
<keyword evidence="13" id="KW-1133">Transmembrane helix</keyword>
<proteinExistence type="predicted"/>
<evidence type="ECO:0000256" key="8">
    <source>
        <dbReference type="ARBA" id="ARBA00023157"/>
    </source>
</evidence>
<dbReference type="HOGENOM" id="CLU_010559_0_0_1"/>
<evidence type="ECO:0000313" key="18">
    <source>
        <dbReference type="Proteomes" id="UP000000673"/>
    </source>
</evidence>
<keyword evidence="18" id="KW-1185">Reference proteome</keyword>
<dbReference type="FunCoup" id="W5J780">
    <property type="interactions" value="33"/>
</dbReference>
<dbReference type="PANTHER" id="PTHR23192:SF85">
    <property type="entry name" value="GLIOMEDIN"/>
    <property type="match status" value="1"/>
</dbReference>
<evidence type="ECO:0000313" key="17">
    <source>
        <dbReference type="EnsemblMetazoa" id="ADAC009147-PA"/>
    </source>
</evidence>
<dbReference type="SUPFAM" id="SSF48726">
    <property type="entry name" value="Immunoglobulin"/>
    <property type="match status" value="2"/>
</dbReference>
<comment type="subcellular location">
    <subcellularLocation>
        <location evidence="1">Cell membrane</location>
    </subcellularLocation>
    <subcellularLocation>
        <location evidence="2">Secreted</location>
    </subcellularLocation>
</comment>
<keyword evidence="9" id="KW-0325">Glycoprotein</keyword>
<accession>W5J780</accession>
<dbReference type="STRING" id="43151.W5J780"/>
<reference evidence="16" key="2">
    <citation type="submission" date="2010-05" db="EMBL/GenBank/DDBJ databases">
        <authorList>
            <person name="Almeida L.G."/>
            <person name="Nicolas M.F."/>
            <person name="Souza R.C."/>
            <person name="Vasconcelos A.T.R."/>
        </authorList>
    </citation>
    <scope>NUCLEOTIDE SEQUENCE</scope>
</reference>
<evidence type="ECO:0000256" key="4">
    <source>
        <dbReference type="ARBA" id="ARBA00022525"/>
    </source>
</evidence>
<dbReference type="PROSITE" id="PS51132">
    <property type="entry name" value="OLF"/>
    <property type="match status" value="1"/>
</dbReference>
<feature type="compositionally biased region" description="Pro residues" evidence="12">
    <location>
        <begin position="49"/>
        <end position="64"/>
    </location>
</feature>
<feature type="domain" description="Ig-like" evidence="14">
    <location>
        <begin position="496"/>
        <end position="589"/>
    </location>
</feature>
<keyword evidence="6" id="KW-0677">Repeat</keyword>
<evidence type="ECO:0000256" key="12">
    <source>
        <dbReference type="SAM" id="MobiDB-lite"/>
    </source>
</evidence>
<reference evidence="16 18" key="1">
    <citation type="journal article" date="2010" name="BMC Genomics">
        <title>Combination of measures distinguishes pre-miRNAs from other stem-loops in the genome of the newly sequenced Anopheles darlingi.</title>
        <authorList>
            <person name="Mendes N.D."/>
            <person name="Freitas A.T."/>
            <person name="Vasconcelos A.T."/>
            <person name="Sagot M.F."/>
        </authorList>
    </citation>
    <scope>NUCLEOTIDE SEQUENCE</scope>
</reference>
<keyword evidence="10" id="KW-0393">Immunoglobulin domain</keyword>
<gene>
    <name evidence="16" type="ORF">AND_009147</name>
</gene>
<dbReference type="SMART" id="SM00284">
    <property type="entry name" value="OLF"/>
    <property type="match status" value="1"/>
</dbReference>
<dbReference type="Pfam" id="PF02191">
    <property type="entry name" value="OLF"/>
    <property type="match status" value="1"/>
</dbReference>
<dbReference type="SMART" id="SM00408">
    <property type="entry name" value="IGc2"/>
    <property type="match status" value="2"/>
</dbReference>
<name>W5J780_ANODA</name>
<feature type="region of interest" description="Disordered" evidence="12">
    <location>
        <begin position="342"/>
        <end position="478"/>
    </location>
</feature>
<feature type="compositionally biased region" description="Pro residues" evidence="12">
    <location>
        <begin position="441"/>
        <end position="451"/>
    </location>
</feature>
<dbReference type="EMBL" id="ADMH02002096">
    <property type="protein sequence ID" value="ETN59248.1"/>
    <property type="molecule type" value="Genomic_DNA"/>
</dbReference>
<evidence type="ECO:0000256" key="3">
    <source>
        <dbReference type="ARBA" id="ARBA00022475"/>
    </source>
</evidence>
<evidence type="ECO:0000256" key="13">
    <source>
        <dbReference type="SAM" id="Phobius"/>
    </source>
</evidence>
<dbReference type="eggNOG" id="KOG3545">
    <property type="taxonomic scope" value="Eukaryota"/>
</dbReference>
<protein>
    <submittedName>
        <fullName evidence="16">Colmedin</fullName>
    </submittedName>
</protein>
<keyword evidence="13" id="KW-0812">Transmembrane</keyword>
<reference evidence="17" key="4">
    <citation type="submission" date="2015-06" db="UniProtKB">
        <authorList>
            <consortium name="EnsemblMetazoa"/>
        </authorList>
    </citation>
    <scope>IDENTIFICATION</scope>
</reference>
<dbReference type="InterPro" id="IPR036179">
    <property type="entry name" value="Ig-like_dom_sf"/>
</dbReference>
<dbReference type="InterPro" id="IPR013783">
    <property type="entry name" value="Ig-like_fold"/>
</dbReference>
<dbReference type="eggNOG" id="KOG3544">
    <property type="taxonomic scope" value="Eukaryota"/>
</dbReference>
<organism evidence="16">
    <name type="scientific">Anopheles darlingi</name>
    <name type="common">Mosquito</name>
    <dbReference type="NCBI Taxonomy" id="43151"/>
    <lineage>
        <taxon>Eukaryota</taxon>
        <taxon>Metazoa</taxon>
        <taxon>Ecdysozoa</taxon>
        <taxon>Arthropoda</taxon>
        <taxon>Hexapoda</taxon>
        <taxon>Insecta</taxon>
        <taxon>Pterygota</taxon>
        <taxon>Neoptera</taxon>
        <taxon>Endopterygota</taxon>
        <taxon>Diptera</taxon>
        <taxon>Nematocera</taxon>
        <taxon>Culicoidea</taxon>
        <taxon>Culicidae</taxon>
        <taxon>Anophelinae</taxon>
        <taxon>Anopheles</taxon>
    </lineage>
</organism>
<feature type="domain" description="Olfactomedin-like" evidence="15">
    <location>
        <begin position="770"/>
        <end position="1022"/>
    </location>
</feature>
<feature type="domain" description="Ig-like" evidence="14">
    <location>
        <begin position="594"/>
        <end position="688"/>
    </location>
</feature>
<evidence type="ECO:0000256" key="11">
    <source>
        <dbReference type="PROSITE-ProRule" id="PRU00446"/>
    </source>
</evidence>
<dbReference type="AlphaFoldDB" id="W5J780"/>
<comment type="caution">
    <text evidence="11">Lacks conserved residue(s) required for the propagation of feature annotation.</text>
</comment>
<dbReference type="InterPro" id="IPR013098">
    <property type="entry name" value="Ig_I-set"/>
</dbReference>
<dbReference type="EnsemblMetazoa" id="ADAC009147-RA">
    <property type="protein sequence ID" value="ADAC009147-PA"/>
    <property type="gene ID" value="ADAC009147"/>
</dbReference>
<evidence type="ECO:0000256" key="5">
    <source>
        <dbReference type="ARBA" id="ARBA00022729"/>
    </source>
</evidence>
<evidence type="ECO:0000256" key="2">
    <source>
        <dbReference type="ARBA" id="ARBA00004613"/>
    </source>
</evidence>
<dbReference type="GO" id="GO:0007165">
    <property type="term" value="P:signal transduction"/>
    <property type="evidence" value="ECO:0007669"/>
    <property type="project" value="TreeGrafter"/>
</dbReference>
<evidence type="ECO:0000256" key="7">
    <source>
        <dbReference type="ARBA" id="ARBA00023136"/>
    </source>
</evidence>
<feature type="compositionally biased region" description="Low complexity" evidence="12">
    <location>
        <begin position="465"/>
        <end position="476"/>
    </location>
</feature>
<evidence type="ECO:0000256" key="10">
    <source>
        <dbReference type="ARBA" id="ARBA00023319"/>
    </source>
</evidence>
<keyword evidence="7 13" id="KW-0472">Membrane</keyword>
<dbReference type="InterPro" id="IPR003598">
    <property type="entry name" value="Ig_sub2"/>
</dbReference>
<dbReference type="InterPro" id="IPR007110">
    <property type="entry name" value="Ig-like_dom"/>
</dbReference>
<evidence type="ECO:0000259" key="14">
    <source>
        <dbReference type="PROSITE" id="PS50835"/>
    </source>
</evidence>
<dbReference type="PANTHER" id="PTHR23192">
    <property type="entry name" value="OLFACTOMEDIN-RELATED"/>
    <property type="match status" value="1"/>
</dbReference>
<dbReference type="GO" id="GO:0005886">
    <property type="term" value="C:plasma membrane"/>
    <property type="evidence" value="ECO:0007669"/>
    <property type="project" value="UniProtKB-SubCell"/>
</dbReference>
<dbReference type="Gene3D" id="2.60.40.10">
    <property type="entry name" value="Immunoglobulins"/>
    <property type="match status" value="2"/>
</dbReference>
<dbReference type="FunFam" id="2.60.40.10:FF:000328">
    <property type="entry name" value="CLUMA_CG000981, isoform A"/>
    <property type="match status" value="1"/>
</dbReference>
<evidence type="ECO:0000259" key="15">
    <source>
        <dbReference type="PROSITE" id="PS51132"/>
    </source>
</evidence>
<dbReference type="Pfam" id="PF01391">
    <property type="entry name" value="Collagen"/>
    <property type="match status" value="2"/>
</dbReference>
<feature type="region of interest" description="Disordered" evidence="12">
    <location>
        <begin position="1"/>
        <end position="67"/>
    </location>
</feature>
<keyword evidence="8" id="KW-1015">Disulfide bond</keyword>
<reference evidence="16" key="3">
    <citation type="journal article" date="2013" name="Nucleic Acids Res.">
        <title>The genome of Anopheles darlingi, the main neotropical malaria vector.</title>
        <authorList>
            <person name="Marinotti O."/>
            <person name="Cerqueira G.C."/>
            <person name="de Almeida L.G."/>
            <person name="Ferro M.I."/>
            <person name="Loreto E.L."/>
            <person name="Zaha A."/>
            <person name="Teixeira S.M."/>
            <person name="Wespiser A.R."/>
            <person name="Almeida E Silva A."/>
            <person name="Schlindwein A.D."/>
            <person name="Pacheco A.C."/>
            <person name="Silva A.L."/>
            <person name="Graveley B.R."/>
            <person name="Walenz B.P."/>
            <person name="Lima Bde A."/>
            <person name="Ribeiro C.A."/>
            <person name="Nunes-Silva C.G."/>
            <person name="de Carvalho C.R."/>
            <person name="Soares C.M."/>
            <person name="de Menezes C.B."/>
            <person name="Matiolli C."/>
            <person name="Caffrey D."/>
            <person name="Araujo D.A."/>
            <person name="de Oliveira D.M."/>
            <person name="Golenbock D."/>
            <person name="Grisard E.C."/>
            <person name="Fantinatti-Garboggini F."/>
            <person name="de Carvalho F.M."/>
            <person name="Barcellos F.G."/>
            <person name="Prosdocimi F."/>
            <person name="May G."/>
            <person name="Azevedo Junior G.M."/>
            <person name="Guimaraes G.M."/>
            <person name="Goldman G.H."/>
            <person name="Padilha I.Q."/>
            <person name="Batista Jda S."/>
            <person name="Ferro J.A."/>
            <person name="Ribeiro J.M."/>
            <person name="Fietto J.L."/>
            <person name="Dabbas K.M."/>
            <person name="Cerdeira L."/>
            <person name="Agnez-Lima L.F."/>
            <person name="Brocchi M."/>
            <person name="de Carvalho M.O."/>
            <person name="Teixeira Mde M."/>
            <person name="Diniz Maia Mde M."/>
            <person name="Goldman M.H."/>
            <person name="Cruz Schneider M.P."/>
            <person name="Felipe M.S."/>
            <person name="Hungria M."/>
            <person name="Nicolas M.F."/>
            <person name="Pereira M."/>
            <person name="Montes M.A."/>
            <person name="Cantao M.E."/>
            <person name="Vincentz M."/>
            <person name="Rafael M.S."/>
            <person name="Silverman N."/>
            <person name="Stoco P.H."/>
            <person name="Souza R.C."/>
            <person name="Vicentini R."/>
            <person name="Gazzinelli R.T."/>
            <person name="Neves Rde O."/>
            <person name="Silva R."/>
            <person name="Astolfi-Filho S."/>
            <person name="Maciel T.E."/>
            <person name="Urmenyi T.P."/>
            <person name="Tadei W.P."/>
            <person name="Camargo E.P."/>
            <person name="de Vasconcelos A.T."/>
        </authorList>
    </citation>
    <scope>NUCLEOTIDE SEQUENCE</scope>
</reference>
<keyword evidence="3" id="KW-1003">Cell membrane</keyword>
<dbReference type="Pfam" id="PF07679">
    <property type="entry name" value="I-set"/>
    <property type="match status" value="1"/>
</dbReference>
<dbReference type="InterPro" id="IPR003112">
    <property type="entry name" value="Olfac-like_dom"/>
</dbReference>
<feature type="transmembrane region" description="Helical" evidence="13">
    <location>
        <begin position="114"/>
        <end position="137"/>
    </location>
</feature>
<dbReference type="SMART" id="SM00409">
    <property type="entry name" value="IG"/>
    <property type="match status" value="2"/>
</dbReference>
<dbReference type="OMA" id="CKCPGRQ"/>
<keyword evidence="5" id="KW-0732">Signal</keyword>